<evidence type="ECO:0000256" key="9">
    <source>
        <dbReference type="ARBA" id="ARBA00022964"/>
    </source>
</evidence>
<evidence type="ECO:0000256" key="5">
    <source>
        <dbReference type="ARBA" id="ARBA00022723"/>
    </source>
</evidence>
<evidence type="ECO:0000313" key="14">
    <source>
        <dbReference type="EMBL" id="GAA0549124.1"/>
    </source>
</evidence>
<keyword evidence="3 14" id="KW-0575">Peroxidase</keyword>
<gene>
    <name evidence="14" type="ORF">GCM10009533_54700</name>
</gene>
<dbReference type="PRINTS" id="PR00457">
    <property type="entry name" value="ANPEROXIDASE"/>
</dbReference>
<evidence type="ECO:0000256" key="4">
    <source>
        <dbReference type="ARBA" id="ARBA00022617"/>
    </source>
</evidence>
<keyword evidence="11" id="KW-0408">Iron</keyword>
<dbReference type="Pfam" id="PF03098">
    <property type="entry name" value="An_peroxidase"/>
    <property type="match status" value="1"/>
</dbReference>
<evidence type="ECO:0000256" key="2">
    <source>
        <dbReference type="ARBA" id="ARBA00022516"/>
    </source>
</evidence>
<keyword evidence="8" id="KW-0276">Fatty acid metabolism</keyword>
<dbReference type="SUPFAM" id="SSF48113">
    <property type="entry name" value="Heme-dependent peroxidases"/>
    <property type="match status" value="1"/>
</dbReference>
<dbReference type="CDD" id="cd09818">
    <property type="entry name" value="PIOX_like"/>
    <property type="match status" value="1"/>
</dbReference>
<evidence type="ECO:0000313" key="15">
    <source>
        <dbReference type="Proteomes" id="UP001500729"/>
    </source>
</evidence>
<dbReference type="RefSeq" id="WP_009948938.1">
    <property type="nucleotide sequence ID" value="NZ_BAAAGS010000047.1"/>
</dbReference>
<keyword evidence="12" id="KW-0443">Lipid metabolism</keyword>
<dbReference type="Gene3D" id="1.10.640.10">
    <property type="entry name" value="Haem peroxidase domain superfamily, animal type"/>
    <property type="match status" value="1"/>
</dbReference>
<dbReference type="EMBL" id="BAAAGS010000047">
    <property type="protein sequence ID" value="GAA0549124.1"/>
    <property type="molecule type" value="Genomic_DNA"/>
</dbReference>
<dbReference type="InterPro" id="IPR010255">
    <property type="entry name" value="Haem_peroxidase_sf"/>
</dbReference>
<evidence type="ECO:0000256" key="13">
    <source>
        <dbReference type="ARBA" id="ARBA00023160"/>
    </source>
</evidence>
<comment type="caution">
    <text evidence="14">The sequence shown here is derived from an EMBL/GenBank/DDBJ whole genome shotgun (WGS) entry which is preliminary data.</text>
</comment>
<dbReference type="PROSITE" id="PS50292">
    <property type="entry name" value="PEROXIDASE_3"/>
    <property type="match status" value="1"/>
</dbReference>
<keyword evidence="5" id="KW-0479">Metal-binding</keyword>
<dbReference type="InterPro" id="IPR037120">
    <property type="entry name" value="Haem_peroxidase_sf_animal"/>
</dbReference>
<evidence type="ECO:0000256" key="10">
    <source>
        <dbReference type="ARBA" id="ARBA00023002"/>
    </source>
</evidence>
<keyword evidence="13" id="KW-0275">Fatty acid biosynthesis</keyword>
<proteinExistence type="predicted"/>
<reference evidence="14 15" key="1">
    <citation type="journal article" date="2019" name="Int. J. Syst. Evol. Microbiol.">
        <title>The Global Catalogue of Microorganisms (GCM) 10K type strain sequencing project: providing services to taxonomists for standard genome sequencing and annotation.</title>
        <authorList>
            <consortium name="The Broad Institute Genomics Platform"/>
            <consortium name="The Broad Institute Genome Sequencing Center for Infectious Disease"/>
            <person name="Wu L."/>
            <person name="Ma J."/>
        </authorList>
    </citation>
    <scope>NUCLEOTIDE SEQUENCE [LARGE SCALE GENOMIC DNA]</scope>
    <source>
        <strain evidence="14 15">JCM 10303</strain>
    </source>
</reference>
<dbReference type="GO" id="GO:0004601">
    <property type="term" value="F:peroxidase activity"/>
    <property type="evidence" value="ECO:0007669"/>
    <property type="project" value="UniProtKB-KW"/>
</dbReference>
<keyword evidence="2" id="KW-0444">Lipid biosynthesis</keyword>
<dbReference type="Proteomes" id="UP001500729">
    <property type="component" value="Unassembled WGS sequence"/>
</dbReference>
<evidence type="ECO:0000256" key="7">
    <source>
        <dbReference type="ARBA" id="ARBA00022821"/>
    </source>
</evidence>
<keyword evidence="6" id="KW-0925">Oxylipin biosynthesis</keyword>
<dbReference type="InterPro" id="IPR050783">
    <property type="entry name" value="Oxylipin_biosynth_metab"/>
</dbReference>
<keyword evidence="7" id="KW-0611">Plant defense</keyword>
<dbReference type="PANTHER" id="PTHR11903">
    <property type="entry name" value="PROSTAGLANDIN G/H SYNTHASE"/>
    <property type="match status" value="1"/>
</dbReference>
<keyword evidence="4" id="KW-0349">Heme</keyword>
<organism evidence="14 15">
    <name type="scientific">Saccharopolyspora erythraea</name>
    <name type="common">Streptomyces erythraeus</name>
    <dbReference type="NCBI Taxonomy" id="1836"/>
    <lineage>
        <taxon>Bacteria</taxon>
        <taxon>Bacillati</taxon>
        <taxon>Actinomycetota</taxon>
        <taxon>Actinomycetes</taxon>
        <taxon>Pseudonocardiales</taxon>
        <taxon>Pseudonocardiaceae</taxon>
        <taxon>Saccharopolyspora</taxon>
    </lineage>
</organism>
<evidence type="ECO:0000256" key="3">
    <source>
        <dbReference type="ARBA" id="ARBA00022559"/>
    </source>
</evidence>
<protein>
    <submittedName>
        <fullName evidence="14">Peroxidase family protein</fullName>
    </submittedName>
</protein>
<name>A0ABN1DPV4_SACER</name>
<evidence type="ECO:0000256" key="11">
    <source>
        <dbReference type="ARBA" id="ARBA00023004"/>
    </source>
</evidence>
<keyword evidence="10" id="KW-0560">Oxidoreductase</keyword>
<keyword evidence="15" id="KW-1185">Reference proteome</keyword>
<evidence type="ECO:0000256" key="6">
    <source>
        <dbReference type="ARBA" id="ARBA00022767"/>
    </source>
</evidence>
<dbReference type="PANTHER" id="PTHR11903:SF11">
    <property type="entry name" value="ALPHA-DIOXYGENASE 1"/>
    <property type="match status" value="1"/>
</dbReference>
<evidence type="ECO:0000256" key="1">
    <source>
        <dbReference type="ARBA" id="ARBA00001913"/>
    </source>
</evidence>
<comment type="cofactor">
    <cofactor evidence="1">
        <name>Ca(2+)</name>
        <dbReference type="ChEBI" id="CHEBI:29108"/>
    </cofactor>
</comment>
<dbReference type="InterPro" id="IPR019791">
    <property type="entry name" value="Haem_peroxidase_animal"/>
</dbReference>
<keyword evidence="9" id="KW-0223">Dioxygenase</keyword>
<sequence>MDRLVGWDRLPTPFGLATLFGLRLRLRDRNLHDTSGLPAVNTPPLEAPSARHLVNRTADGSYNDLDDPAMGMAGSRFGRNIPLACIAPATESEVLTPNPREVSRALLTRTSFVPATTVNSLVAAWLQFVIRDWFSHGTSPTEDPWVVPLAADDPWMQPPMRIMRTPDDPTRPPGATDLPQTRVNVLSHWWDASQIYGVSADEQKGIRTGKAGKLLPLPDDPAKDPSRVPGFWLGTEMMRTLFTREHNAICDRLRAEYPTWPDEELFQRARLVNAALIAKIHTVEWTPAVISHPTTKAALRANWFGLEGERVQRLFGRLTDSEAVSGIPGGKADHYGVPYSLTEEFVAVYRMHPLIRDHWHLRHVADDSTARDCDFRDLAGPNALPVLNDIGMADLLYSFGTLHPGLVTLHNFPRHLQEFRRPDGNFQDLAATDILRSRELGVPRYNEFRRLLGLAPAKDFHDLTGNPEWAEEIDHMYRDIENVDLMIGLFAERLPAGFAFSDTAFRIFILMASRRLNSDRFLTDYYTPAVYTQAGLDWVADNSMSTVLLRHHPQLRSSLASVVNAFAPWTTSGV</sequence>
<evidence type="ECO:0000256" key="8">
    <source>
        <dbReference type="ARBA" id="ARBA00022832"/>
    </source>
</evidence>
<evidence type="ECO:0000256" key="12">
    <source>
        <dbReference type="ARBA" id="ARBA00023098"/>
    </source>
</evidence>
<dbReference type="InterPro" id="IPR034815">
    <property type="entry name" value="A_dioxygenase"/>
</dbReference>
<accession>A0ABN1DPV4</accession>